<evidence type="ECO:0000256" key="1">
    <source>
        <dbReference type="ARBA" id="ARBA00008987"/>
    </source>
</evidence>
<protein>
    <recommendedName>
        <fullName evidence="3">Thioredoxin domain-containing protein</fullName>
    </recommendedName>
</protein>
<dbReference type="SUPFAM" id="SSF52833">
    <property type="entry name" value="Thioredoxin-like"/>
    <property type="match status" value="1"/>
</dbReference>
<dbReference type="RefSeq" id="WP_265265056.1">
    <property type="nucleotide sequence ID" value="NZ_JAIHOM010000061.1"/>
</dbReference>
<evidence type="ECO:0000313" key="5">
    <source>
        <dbReference type="Proteomes" id="UP001526426"/>
    </source>
</evidence>
<evidence type="ECO:0000313" key="4">
    <source>
        <dbReference type="EMBL" id="MCW6037215.1"/>
    </source>
</evidence>
<reference evidence="4 5" key="1">
    <citation type="submission" date="2021-08" db="EMBL/GenBank/DDBJ databases">
        <title>Draft genome sequence of Spirulina subsalsa with high tolerance to salinity and hype-accumulation of phycocyanin.</title>
        <authorList>
            <person name="Pei H."/>
            <person name="Jiang L."/>
        </authorList>
    </citation>
    <scope>NUCLEOTIDE SEQUENCE [LARGE SCALE GENOMIC DNA]</scope>
    <source>
        <strain evidence="4 5">FACHB-351</strain>
    </source>
</reference>
<evidence type="ECO:0000256" key="2">
    <source>
        <dbReference type="ARBA" id="ARBA00023284"/>
    </source>
</evidence>
<dbReference type="InterPro" id="IPR013766">
    <property type="entry name" value="Thioredoxin_domain"/>
</dbReference>
<feature type="domain" description="Thioredoxin" evidence="3">
    <location>
        <begin position="1"/>
        <end position="129"/>
    </location>
</feature>
<comment type="similarity">
    <text evidence="1">Belongs to the thioredoxin family.</text>
</comment>
<evidence type="ECO:0000259" key="3">
    <source>
        <dbReference type="PROSITE" id="PS51352"/>
    </source>
</evidence>
<accession>A0ABT3L6U6</accession>
<organism evidence="4 5">
    <name type="scientific">Spirulina subsalsa FACHB-351</name>
    <dbReference type="NCBI Taxonomy" id="234711"/>
    <lineage>
        <taxon>Bacteria</taxon>
        <taxon>Bacillati</taxon>
        <taxon>Cyanobacteriota</taxon>
        <taxon>Cyanophyceae</taxon>
        <taxon>Spirulinales</taxon>
        <taxon>Spirulinaceae</taxon>
        <taxon>Spirulina</taxon>
    </lineage>
</organism>
<dbReference type="PANTHER" id="PTHR45663:SF11">
    <property type="entry name" value="GEO12009P1"/>
    <property type="match status" value="1"/>
</dbReference>
<dbReference type="PANTHER" id="PTHR45663">
    <property type="entry name" value="GEO12009P1"/>
    <property type="match status" value="1"/>
</dbReference>
<gene>
    <name evidence="4" type="ORF">K4A83_13180</name>
</gene>
<keyword evidence="5" id="KW-1185">Reference proteome</keyword>
<name>A0ABT3L6U6_9CYAN</name>
<comment type="caution">
    <text evidence="4">The sequence shown here is derived from an EMBL/GenBank/DDBJ whole genome shotgun (WGS) entry which is preliminary data.</text>
</comment>
<keyword evidence="2" id="KW-0676">Redox-active center</keyword>
<dbReference type="Proteomes" id="UP001526426">
    <property type="component" value="Unassembled WGS sequence"/>
</dbReference>
<sequence>MSQSNVKPEEQKAINPSQVTFSLEETRHVGGYALRRLFHESDRLLVVKYMAAHCSPCRTLKPILDAVVNEFEGKIHFVEIDVDVDPEIADDAQIVGTPIVQFFQDKEMLVELRGVKQKSEYRQIIEDLC</sequence>
<dbReference type="InterPro" id="IPR036249">
    <property type="entry name" value="Thioredoxin-like_sf"/>
</dbReference>
<proteinExistence type="inferred from homology"/>
<dbReference type="EMBL" id="JAIHOM010000061">
    <property type="protein sequence ID" value="MCW6037215.1"/>
    <property type="molecule type" value="Genomic_DNA"/>
</dbReference>
<dbReference type="Gene3D" id="3.40.30.10">
    <property type="entry name" value="Glutaredoxin"/>
    <property type="match status" value="1"/>
</dbReference>
<dbReference type="PROSITE" id="PS51352">
    <property type="entry name" value="THIOREDOXIN_2"/>
    <property type="match status" value="1"/>
</dbReference>
<dbReference type="Pfam" id="PF00085">
    <property type="entry name" value="Thioredoxin"/>
    <property type="match status" value="1"/>
</dbReference>